<evidence type="ECO:0000256" key="5">
    <source>
        <dbReference type="ARBA" id="ARBA00022694"/>
    </source>
</evidence>
<evidence type="ECO:0000256" key="6">
    <source>
        <dbReference type="ARBA" id="ARBA00022741"/>
    </source>
</evidence>
<organism evidence="14 15">
    <name type="scientific">Pseudomonas zhanjiangensis</name>
    <dbReference type="NCBI Taxonomy" id="3239015"/>
    <lineage>
        <taxon>Bacteria</taxon>
        <taxon>Pseudomonadati</taxon>
        <taxon>Pseudomonadota</taxon>
        <taxon>Gammaproteobacteria</taxon>
        <taxon>Pseudomonadales</taxon>
        <taxon>Pseudomonadaceae</taxon>
        <taxon>Pseudomonas</taxon>
    </lineage>
</organism>
<comment type="caution">
    <text evidence="14">The sequence shown here is derived from an EMBL/GenBank/DDBJ whole genome shotgun (WGS) entry which is preliminary data.</text>
</comment>
<evidence type="ECO:0000313" key="15">
    <source>
        <dbReference type="Proteomes" id="UP001560296"/>
    </source>
</evidence>
<evidence type="ECO:0000256" key="7">
    <source>
        <dbReference type="ARBA" id="ARBA00022840"/>
    </source>
</evidence>
<dbReference type="HAMAP" id="MF_00185">
    <property type="entry name" value="IPP_trans"/>
    <property type="match status" value="1"/>
</dbReference>
<dbReference type="InterPro" id="IPR018022">
    <property type="entry name" value="IPT"/>
</dbReference>
<evidence type="ECO:0000256" key="9">
    <source>
        <dbReference type="ARBA" id="ARBA00049563"/>
    </source>
</evidence>
<dbReference type="SUPFAM" id="SSF52540">
    <property type="entry name" value="P-loop containing nucleoside triphosphate hydrolases"/>
    <property type="match status" value="2"/>
</dbReference>
<evidence type="ECO:0000256" key="3">
    <source>
        <dbReference type="ARBA" id="ARBA00005842"/>
    </source>
</evidence>
<keyword evidence="15" id="KW-1185">Reference proteome</keyword>
<dbReference type="Gene3D" id="3.40.50.300">
    <property type="entry name" value="P-loop containing nucleotide triphosphate hydrolases"/>
    <property type="match status" value="1"/>
</dbReference>
<comment type="caution">
    <text evidence="10">Lacks conserved residue(s) required for the propagation of feature annotation.</text>
</comment>
<dbReference type="Proteomes" id="UP001560296">
    <property type="component" value="Unassembled WGS sequence"/>
</dbReference>
<dbReference type="RefSeq" id="WP_369286475.1">
    <property type="nucleotide sequence ID" value="NZ_JBFTEG010000003.1"/>
</dbReference>
<proteinExistence type="inferred from homology"/>
<dbReference type="EC" id="2.5.1.75" evidence="10"/>
<protein>
    <recommendedName>
        <fullName evidence="10">tRNA dimethylallyltransferase</fullName>
        <ecNumber evidence="10">2.5.1.75</ecNumber>
    </recommendedName>
    <alternativeName>
        <fullName evidence="10">Dimethylallyl diphosphate:tRNA dimethylallyltransferase</fullName>
        <shortName evidence="10">DMAPP:tRNA dimethylallyltransferase</shortName>
        <shortName evidence="10">DMATase</shortName>
    </alternativeName>
    <alternativeName>
        <fullName evidence="10">Isopentenyl-diphosphate:tRNA isopentenyltransferase</fullName>
        <shortName evidence="10">IPP transferase</shortName>
        <shortName evidence="10">IPPT</shortName>
        <shortName evidence="10">IPTase</shortName>
    </alternativeName>
</protein>
<feature type="region of interest" description="Interaction with substrate tRNA" evidence="10">
    <location>
        <begin position="162"/>
        <end position="166"/>
    </location>
</feature>
<evidence type="ECO:0000256" key="10">
    <source>
        <dbReference type="HAMAP-Rule" id="MF_00185"/>
    </source>
</evidence>
<sequence>MSERLPPAIFLMGPTAAGKTDLALELARVLPCELISVDSALVYRGMDIGTAKPDPATLAEFPHRLIDIRDPAESYSAAEFRADALAAMAEISGRGRIPLLVGGTMLYYKTLLEGLADMPSADPRLRAELEARGRLEGWPALHRELAAVDPESAARIHPNDPQRLVRALEVFRVSGSSMSEHRRRQAAQRLEWNGSAQGQFPYTVAHLAIAPAQRQVLHQRIAQRFQSMLEQGFVEEVEGLRQRSDLHAGLPSIRAVGYRQVWDYLEGDLSEAQMRERGIIATRQLAKRQFTWLRSWTGLQWLDSLERDNLPRALKYLASVSILD</sequence>
<feature type="binding site" evidence="10">
    <location>
        <begin position="13"/>
        <end position="20"/>
    </location>
    <ligand>
        <name>ATP</name>
        <dbReference type="ChEBI" id="CHEBI:30616"/>
    </ligand>
</feature>
<dbReference type="InterPro" id="IPR027417">
    <property type="entry name" value="P-loop_NTPase"/>
</dbReference>
<keyword evidence="8 10" id="KW-0460">Magnesium</keyword>
<dbReference type="PANTHER" id="PTHR11088">
    <property type="entry name" value="TRNA DIMETHYLALLYLTRANSFERASE"/>
    <property type="match status" value="1"/>
</dbReference>
<evidence type="ECO:0000256" key="2">
    <source>
        <dbReference type="ARBA" id="ARBA00003213"/>
    </source>
</evidence>
<evidence type="ECO:0000256" key="1">
    <source>
        <dbReference type="ARBA" id="ARBA00001946"/>
    </source>
</evidence>
<dbReference type="Pfam" id="PF01715">
    <property type="entry name" value="IPPT"/>
    <property type="match status" value="1"/>
</dbReference>
<keyword evidence="5 10" id="KW-0819">tRNA processing</keyword>
<dbReference type="Gene3D" id="1.10.20.140">
    <property type="match status" value="1"/>
</dbReference>
<comment type="catalytic activity">
    <reaction evidence="9 10 11">
        <text>adenosine(37) in tRNA + dimethylallyl diphosphate = N(6)-dimethylallyladenosine(37) in tRNA + diphosphate</text>
        <dbReference type="Rhea" id="RHEA:26482"/>
        <dbReference type="Rhea" id="RHEA-COMP:10162"/>
        <dbReference type="Rhea" id="RHEA-COMP:10375"/>
        <dbReference type="ChEBI" id="CHEBI:33019"/>
        <dbReference type="ChEBI" id="CHEBI:57623"/>
        <dbReference type="ChEBI" id="CHEBI:74411"/>
        <dbReference type="ChEBI" id="CHEBI:74415"/>
        <dbReference type="EC" id="2.5.1.75"/>
    </reaction>
</comment>
<keyword evidence="6 10" id="KW-0547">Nucleotide-binding</keyword>
<comment type="cofactor">
    <cofactor evidence="1 10">
        <name>Mg(2+)</name>
        <dbReference type="ChEBI" id="CHEBI:18420"/>
    </cofactor>
</comment>
<evidence type="ECO:0000256" key="11">
    <source>
        <dbReference type="RuleBase" id="RU003783"/>
    </source>
</evidence>
<comment type="subunit">
    <text evidence="10">Monomer.</text>
</comment>
<dbReference type="GO" id="GO:0052381">
    <property type="term" value="F:tRNA dimethylallyltransferase activity"/>
    <property type="evidence" value="ECO:0007669"/>
    <property type="project" value="UniProtKB-EC"/>
</dbReference>
<keyword evidence="4 10" id="KW-0808">Transferase</keyword>
<feature type="site" description="Interaction with substrate tRNA" evidence="10">
    <location>
        <position position="126"/>
    </location>
</feature>
<name>A0ABV3YRU0_9PSED</name>
<reference evidence="14 15" key="1">
    <citation type="submission" date="2024-07" db="EMBL/GenBank/DDBJ databases">
        <authorList>
            <person name="Li M."/>
        </authorList>
    </citation>
    <scope>NUCLEOTIDE SEQUENCE [LARGE SCALE GENOMIC DNA]</scope>
    <source>
        <strain evidence="14 15">25A3E</strain>
    </source>
</reference>
<dbReference type="EMBL" id="JBFTEG010000003">
    <property type="protein sequence ID" value="MEX6501498.1"/>
    <property type="molecule type" value="Genomic_DNA"/>
</dbReference>
<evidence type="ECO:0000256" key="4">
    <source>
        <dbReference type="ARBA" id="ARBA00022679"/>
    </source>
</evidence>
<feature type="binding site" evidence="10">
    <location>
        <begin position="15"/>
        <end position="20"/>
    </location>
    <ligand>
        <name>substrate</name>
    </ligand>
</feature>
<evidence type="ECO:0000256" key="8">
    <source>
        <dbReference type="ARBA" id="ARBA00022842"/>
    </source>
</evidence>
<evidence type="ECO:0000313" key="14">
    <source>
        <dbReference type="EMBL" id="MEX6501498.1"/>
    </source>
</evidence>
<comment type="function">
    <text evidence="2 10 12">Catalyzes the transfer of a dimethylallyl group onto the adenine at position 37 in tRNAs that read codons beginning with uridine, leading to the formation of N6-(dimethylallyl)adenosine (i(6)A).</text>
</comment>
<dbReference type="PANTHER" id="PTHR11088:SF60">
    <property type="entry name" value="TRNA DIMETHYLALLYLTRANSFERASE"/>
    <property type="match status" value="1"/>
</dbReference>
<accession>A0ABV3YRU0</accession>
<keyword evidence="7 10" id="KW-0067">ATP-binding</keyword>
<evidence type="ECO:0000256" key="13">
    <source>
        <dbReference type="RuleBase" id="RU003785"/>
    </source>
</evidence>
<dbReference type="InterPro" id="IPR039657">
    <property type="entry name" value="Dimethylallyltransferase"/>
</dbReference>
<feature type="site" description="Interaction with substrate tRNA" evidence="10">
    <location>
        <position position="104"/>
    </location>
</feature>
<feature type="region of interest" description="Interaction with substrate tRNA" evidence="10">
    <location>
        <begin position="38"/>
        <end position="41"/>
    </location>
</feature>
<dbReference type="NCBIfam" id="TIGR00174">
    <property type="entry name" value="miaA"/>
    <property type="match status" value="1"/>
</dbReference>
<evidence type="ECO:0000256" key="12">
    <source>
        <dbReference type="RuleBase" id="RU003784"/>
    </source>
</evidence>
<gene>
    <name evidence="10 14" type="primary">miaA</name>
    <name evidence="14" type="ORF">AB5S05_05425</name>
</gene>
<comment type="similarity">
    <text evidence="3 10 13">Belongs to the IPP transferase family.</text>
</comment>